<evidence type="ECO:0000313" key="2">
    <source>
        <dbReference type="Proteomes" id="UP000192596"/>
    </source>
</evidence>
<keyword evidence="2" id="KW-1185">Reference proteome</keyword>
<dbReference type="Proteomes" id="UP000192596">
    <property type="component" value="Unassembled WGS sequence"/>
</dbReference>
<proteinExistence type="predicted"/>
<gene>
    <name evidence="1" type="ORF">B0A48_00125</name>
</gene>
<comment type="caution">
    <text evidence="1">The sequence shown here is derived from an EMBL/GenBank/DDBJ whole genome shotgun (WGS) entry which is preliminary data.</text>
</comment>
<dbReference type="AlphaFoldDB" id="A0A1V8TTS7"/>
<dbReference type="EMBL" id="NAJO01000001">
    <property type="protein sequence ID" value="OQO14743.1"/>
    <property type="molecule type" value="Genomic_DNA"/>
</dbReference>
<reference evidence="2" key="1">
    <citation type="submission" date="2017-03" db="EMBL/GenBank/DDBJ databases">
        <title>Genomes of endolithic fungi from Antarctica.</title>
        <authorList>
            <person name="Coleine C."/>
            <person name="Masonjones S."/>
            <person name="Stajich J.E."/>
        </authorList>
    </citation>
    <scope>NUCLEOTIDE SEQUENCE [LARGE SCALE GENOMIC DNA]</scope>
    <source>
        <strain evidence="2">CCFEE 5527</strain>
    </source>
</reference>
<accession>A0A1V8TTS7</accession>
<dbReference type="InParanoid" id="A0A1V8TTS7"/>
<organism evidence="1 2">
    <name type="scientific">Cryoendolithus antarcticus</name>
    <dbReference type="NCBI Taxonomy" id="1507870"/>
    <lineage>
        <taxon>Eukaryota</taxon>
        <taxon>Fungi</taxon>
        <taxon>Dikarya</taxon>
        <taxon>Ascomycota</taxon>
        <taxon>Pezizomycotina</taxon>
        <taxon>Dothideomycetes</taxon>
        <taxon>Dothideomycetidae</taxon>
        <taxon>Cladosporiales</taxon>
        <taxon>Cladosporiaceae</taxon>
        <taxon>Cryoendolithus</taxon>
    </lineage>
</organism>
<name>A0A1V8TTS7_9PEZI</name>
<sequence>MSAREIERIVAQYEHTQTAARSLAITQGFGPLSWPAANPFLQFHRSPTDGDPALDATQENYERARTVAYDYEHANRLKRSGDGLNVIHFGTAHELSKPKMKRDLAPEMMRVIYGQLMFSKHLDDGLIDDILEGWSCVDDFNYAEYKKRVMDYKRNAQRKTCDTLLQGMKSLVAGSGGPEAWRRASQKDTGNLLRTIFDEFPLVI</sequence>
<evidence type="ECO:0000313" key="1">
    <source>
        <dbReference type="EMBL" id="OQO14743.1"/>
    </source>
</evidence>
<protein>
    <submittedName>
        <fullName evidence="1">Uncharacterized protein</fullName>
    </submittedName>
</protein>